<dbReference type="OrthoDB" id="5236024at2759"/>
<feature type="region of interest" description="Disordered" evidence="2">
    <location>
        <begin position="254"/>
        <end position="274"/>
    </location>
</feature>
<evidence type="ECO:0000256" key="2">
    <source>
        <dbReference type="SAM" id="MobiDB-lite"/>
    </source>
</evidence>
<organism evidence="3 4">
    <name type="scientific">Colletotrichum chlorophyti</name>
    <dbReference type="NCBI Taxonomy" id="708187"/>
    <lineage>
        <taxon>Eukaryota</taxon>
        <taxon>Fungi</taxon>
        <taxon>Dikarya</taxon>
        <taxon>Ascomycota</taxon>
        <taxon>Pezizomycotina</taxon>
        <taxon>Sordariomycetes</taxon>
        <taxon>Hypocreomycetidae</taxon>
        <taxon>Glomerellales</taxon>
        <taxon>Glomerellaceae</taxon>
        <taxon>Colletotrichum</taxon>
    </lineage>
</organism>
<protein>
    <submittedName>
        <fullName evidence="3">Uncharacterized protein</fullName>
    </submittedName>
</protein>
<evidence type="ECO:0000313" key="3">
    <source>
        <dbReference type="EMBL" id="OLN96322.1"/>
    </source>
</evidence>
<dbReference type="STRING" id="708187.A0A1Q8S4I4"/>
<feature type="coiled-coil region" evidence="1">
    <location>
        <begin position="543"/>
        <end position="573"/>
    </location>
</feature>
<feature type="compositionally biased region" description="Acidic residues" evidence="2">
    <location>
        <begin position="195"/>
        <end position="204"/>
    </location>
</feature>
<accession>A0A1Q8S4I4</accession>
<reference evidence="3 4" key="1">
    <citation type="submission" date="2016-11" db="EMBL/GenBank/DDBJ databases">
        <title>Draft Genome Assembly of Colletotrichum chlorophyti a pathogen of herbaceous plants.</title>
        <authorList>
            <person name="Gan P."/>
            <person name="Narusaka M."/>
            <person name="Tsushima A."/>
            <person name="Narusaka Y."/>
            <person name="Takano Y."/>
            <person name="Shirasu K."/>
        </authorList>
    </citation>
    <scope>NUCLEOTIDE SEQUENCE [LARGE SCALE GENOMIC DNA]</scope>
    <source>
        <strain evidence="3 4">NTL11</strain>
    </source>
</reference>
<feature type="compositionally biased region" description="Acidic residues" evidence="2">
    <location>
        <begin position="133"/>
        <end position="142"/>
    </location>
</feature>
<dbReference type="Proteomes" id="UP000186583">
    <property type="component" value="Unassembled WGS sequence"/>
</dbReference>
<feature type="compositionally biased region" description="Acidic residues" evidence="2">
    <location>
        <begin position="213"/>
        <end position="228"/>
    </location>
</feature>
<keyword evidence="4" id="KW-1185">Reference proteome</keyword>
<keyword evidence="1" id="KW-0175">Coiled coil</keyword>
<dbReference type="EMBL" id="MPGH01000019">
    <property type="protein sequence ID" value="OLN96322.1"/>
    <property type="molecule type" value="Genomic_DNA"/>
</dbReference>
<dbReference type="AlphaFoldDB" id="A0A1Q8S4I4"/>
<comment type="caution">
    <text evidence="3">The sequence shown here is derived from an EMBL/GenBank/DDBJ whole genome shotgun (WGS) entry which is preliminary data.</text>
</comment>
<feature type="region of interest" description="Disordered" evidence="2">
    <location>
        <begin position="1"/>
        <end position="228"/>
    </location>
</feature>
<evidence type="ECO:0000256" key="1">
    <source>
        <dbReference type="SAM" id="Coils"/>
    </source>
</evidence>
<feature type="compositionally biased region" description="Basic and acidic residues" evidence="2">
    <location>
        <begin position="103"/>
        <end position="126"/>
    </location>
</feature>
<proteinExistence type="predicted"/>
<sequence length="671" mass="76734">MPAAGNSRFQIPRQAKRRLRGNSKELVINSRSAAHAPGARRSRRLEHIEPDDIETLPPKRRRQNQKPRGEDSTAQGHVQHGRREPVSNLRVDTLRKRANSSRRTSDRDVHHTRAQEEPESDRRQSDATKSGPNEEDQHDEDEGLVKIQLPQVDPYDVPASPPRQRQQSRTRSDTEAGESPKLLHSETCGGLFVEQEADTEEMNEDSCVHDATDVESVEGGQEAEEVDDGLFVEQAVDATEVDDTDTRLYDDPTFLGTPPSAQPVDDRPEEGPSATAAEGIRRVLADIGPPQTLEEATVEKYPDHYLIFHKPQSQEQGAAVSLRSLCLKSIVELMSQQGWTSSRGKVAVDLATERDQLSKRTQRLWDKLCELQVFWQGMPRAPQFAQQCDYLHNDHASGAKLIIAEVDKLVLTTLVKSVRPSKGDESDMPPPRFVSDLYERIIPLLVVILEGIFRKGSGDLDRARYTGRFTKVTVQIMERVVAWIDRLYAGMNECLRRRRTKEQTGSRRMSRDRLRGYLEGFKQELKDTLDGVNESIQRQRLYEERLRKQRDSQEQERREVEQLKRRQREICDRRLEEHTRQVTAESALQVSATHHTTSNYTFSQPSRPWPEKVVTRLLERLTARPEITLEALAWEFERSEADVKTMVELLKQSARRYATSRNKEVPAFAAI</sequence>
<gene>
    <name evidence="3" type="ORF">CCHL11_04406</name>
</gene>
<evidence type="ECO:0000313" key="4">
    <source>
        <dbReference type="Proteomes" id="UP000186583"/>
    </source>
</evidence>
<name>A0A1Q8S4I4_9PEZI</name>